<dbReference type="InterPro" id="IPR001304">
    <property type="entry name" value="C-type_lectin-like"/>
</dbReference>
<protein>
    <recommendedName>
        <fullName evidence="2">C-type lectin domain-containing protein</fullName>
    </recommendedName>
</protein>
<gene>
    <name evidence="3" type="ORF">MSPICULIGERA_LOCUS19687</name>
</gene>
<dbReference type="AlphaFoldDB" id="A0AA36D7I4"/>
<keyword evidence="4" id="KW-1185">Reference proteome</keyword>
<dbReference type="InterPro" id="IPR016186">
    <property type="entry name" value="C-type_lectin-like/link_sf"/>
</dbReference>
<accession>A0AA36D7I4</accession>
<evidence type="ECO:0000313" key="3">
    <source>
        <dbReference type="EMBL" id="CAJ0581530.1"/>
    </source>
</evidence>
<proteinExistence type="predicted"/>
<dbReference type="CDD" id="cd00037">
    <property type="entry name" value="CLECT"/>
    <property type="match status" value="2"/>
</dbReference>
<comment type="caution">
    <text evidence="3">The sequence shown here is derived from an EMBL/GenBank/DDBJ whole genome shotgun (WGS) entry which is preliminary data.</text>
</comment>
<feature type="domain" description="C-type lectin" evidence="2">
    <location>
        <begin position="27"/>
        <end position="139"/>
    </location>
</feature>
<dbReference type="InterPro" id="IPR050111">
    <property type="entry name" value="C-type_lectin/snaclec_domain"/>
</dbReference>
<name>A0AA36D7I4_9BILA</name>
<feature type="domain" description="C-type lectin" evidence="2">
    <location>
        <begin position="158"/>
        <end position="282"/>
    </location>
</feature>
<feature type="chain" id="PRO_5041430517" description="C-type lectin domain-containing protein" evidence="1">
    <location>
        <begin position="17"/>
        <end position="296"/>
    </location>
</feature>
<evidence type="ECO:0000313" key="4">
    <source>
        <dbReference type="Proteomes" id="UP001177023"/>
    </source>
</evidence>
<sequence>MRSLFPVLLLASSAAAFCPLNAVQSGSRSKCFAFYNFPLTYDAADRFCYNLGGHLASITNAFESTTINALGRNESAAVVAYWIGARSLNSQPFTWVDGTPFSYTKWASGEPRYPCAAARVSDSSWITEQCPAALPFACALNPSSSAPPCESGWSWRQPEAACYKVIHSFSSFQDAEKGCQALGAHLASIHSPAENDWIVDQGTANYKLGVTEHDLQTWIGLTRSCQSCQWMWTDGTPLDYKQWTKSEPADDYSNQNCVEIYTDDATGLGSNNFKNWNNVKCDNDKRNAICKKPARS</sequence>
<dbReference type="PROSITE" id="PS50041">
    <property type="entry name" value="C_TYPE_LECTIN_2"/>
    <property type="match status" value="2"/>
</dbReference>
<dbReference type="Pfam" id="PF00059">
    <property type="entry name" value="Lectin_C"/>
    <property type="match status" value="2"/>
</dbReference>
<keyword evidence="1" id="KW-0732">Signal</keyword>
<dbReference type="Proteomes" id="UP001177023">
    <property type="component" value="Unassembled WGS sequence"/>
</dbReference>
<feature type="non-terminal residue" evidence="3">
    <location>
        <position position="1"/>
    </location>
</feature>
<dbReference type="PANTHER" id="PTHR22803">
    <property type="entry name" value="MANNOSE, PHOSPHOLIPASE, LECTIN RECEPTOR RELATED"/>
    <property type="match status" value="1"/>
</dbReference>
<dbReference type="SMART" id="SM00034">
    <property type="entry name" value="CLECT"/>
    <property type="match status" value="2"/>
</dbReference>
<feature type="signal peptide" evidence="1">
    <location>
        <begin position="1"/>
        <end position="16"/>
    </location>
</feature>
<evidence type="ECO:0000256" key="1">
    <source>
        <dbReference type="SAM" id="SignalP"/>
    </source>
</evidence>
<organism evidence="3 4">
    <name type="scientific">Mesorhabditis spiculigera</name>
    <dbReference type="NCBI Taxonomy" id="96644"/>
    <lineage>
        <taxon>Eukaryota</taxon>
        <taxon>Metazoa</taxon>
        <taxon>Ecdysozoa</taxon>
        <taxon>Nematoda</taxon>
        <taxon>Chromadorea</taxon>
        <taxon>Rhabditida</taxon>
        <taxon>Rhabditina</taxon>
        <taxon>Rhabditomorpha</taxon>
        <taxon>Rhabditoidea</taxon>
        <taxon>Rhabditidae</taxon>
        <taxon>Mesorhabditinae</taxon>
        <taxon>Mesorhabditis</taxon>
    </lineage>
</organism>
<evidence type="ECO:0000259" key="2">
    <source>
        <dbReference type="PROSITE" id="PS50041"/>
    </source>
</evidence>
<dbReference type="SUPFAM" id="SSF56436">
    <property type="entry name" value="C-type lectin-like"/>
    <property type="match status" value="2"/>
</dbReference>
<reference evidence="3" key="1">
    <citation type="submission" date="2023-06" db="EMBL/GenBank/DDBJ databases">
        <authorList>
            <person name="Delattre M."/>
        </authorList>
    </citation>
    <scope>NUCLEOTIDE SEQUENCE</scope>
    <source>
        <strain evidence="3">AF72</strain>
    </source>
</reference>
<dbReference type="Gene3D" id="3.10.100.10">
    <property type="entry name" value="Mannose-Binding Protein A, subunit A"/>
    <property type="match status" value="2"/>
</dbReference>
<dbReference type="InterPro" id="IPR016187">
    <property type="entry name" value="CTDL_fold"/>
</dbReference>
<dbReference type="EMBL" id="CATQJA010002663">
    <property type="protein sequence ID" value="CAJ0581530.1"/>
    <property type="molecule type" value="Genomic_DNA"/>
</dbReference>